<dbReference type="Proteomes" id="UP000268908">
    <property type="component" value="Unassembled WGS sequence"/>
</dbReference>
<protein>
    <recommendedName>
        <fullName evidence="1">Ubiquinone biosynthesis accessory factor UbiJ</fullName>
    </recommendedName>
</protein>
<dbReference type="RefSeq" id="WP_121240094.1">
    <property type="nucleotide sequence ID" value="NZ_BHVV01000001.1"/>
</dbReference>
<dbReference type="InterPro" id="IPR003033">
    <property type="entry name" value="SCP2_sterol-bd_dom"/>
</dbReference>
<dbReference type="OrthoDB" id="8525483at2"/>
<name>A0A497XJR0_9PROT</name>
<comment type="pathway">
    <text evidence="1">Cofactor biosynthesis; ubiquinone biosynthesis.</text>
</comment>
<dbReference type="InterPro" id="IPR038989">
    <property type="entry name" value="UbiJ"/>
</dbReference>
<keyword evidence="1" id="KW-0831">Ubiquinone biosynthesis</keyword>
<dbReference type="GO" id="GO:0005737">
    <property type="term" value="C:cytoplasm"/>
    <property type="evidence" value="ECO:0007669"/>
    <property type="project" value="UniProtKB-SubCell"/>
</dbReference>
<evidence type="ECO:0000313" key="4">
    <source>
        <dbReference type="Proteomes" id="UP000268908"/>
    </source>
</evidence>
<comment type="caution">
    <text evidence="3">The sequence shown here is derived from an EMBL/GenBank/DDBJ whole genome shotgun (WGS) entry which is preliminary data.</text>
</comment>
<dbReference type="UniPathway" id="UPA00232"/>
<evidence type="ECO:0000313" key="3">
    <source>
        <dbReference type="EMBL" id="RLJ68173.1"/>
    </source>
</evidence>
<sequence>MFGPLSLAALNHLLNQADWARAKLLPFAGRRARLAMPPFQLDFAIREDGYVEASTETPDVVMTLPADAPLRALQGQEQVIAAARVEGNAHLATELSFVLRNLRWDAEEDLSRVVGDIAAHRLVQGANVVAGWQKSAARNLAENVAEYLSEENPLVARPQDLASHVGELAELRDKLSQLEKRVHKLSL</sequence>
<proteinExistence type="inferred from homology"/>
<dbReference type="HAMAP" id="MF_02215">
    <property type="entry name" value="UbiJ"/>
    <property type="match status" value="1"/>
</dbReference>
<organism evidence="3 4">
    <name type="scientific">Sulfurisoma sediminicola</name>
    <dbReference type="NCBI Taxonomy" id="1381557"/>
    <lineage>
        <taxon>Bacteria</taxon>
        <taxon>Pseudomonadati</taxon>
        <taxon>Pseudomonadota</taxon>
        <taxon>Betaproteobacteria</taxon>
        <taxon>Nitrosomonadales</taxon>
        <taxon>Sterolibacteriaceae</taxon>
        <taxon>Sulfurisoma</taxon>
    </lineage>
</organism>
<dbReference type="PANTHER" id="PTHR38693">
    <property type="entry name" value="UBIQUINONE BIOSYNTHESIS PROTEIN UBIJ"/>
    <property type="match status" value="1"/>
</dbReference>
<dbReference type="PANTHER" id="PTHR38693:SF1">
    <property type="entry name" value="UBIQUINONE BIOSYNTHESIS ACCESSORY FACTOR UBIJ"/>
    <property type="match status" value="1"/>
</dbReference>
<feature type="domain" description="SCP2" evidence="2">
    <location>
        <begin position="10"/>
        <end position="99"/>
    </location>
</feature>
<dbReference type="AlphaFoldDB" id="A0A497XJR0"/>
<dbReference type="Pfam" id="PF02036">
    <property type="entry name" value="SCP2"/>
    <property type="match status" value="1"/>
</dbReference>
<comment type="similarity">
    <text evidence="1">Belongs to the UbiJ family.</text>
</comment>
<keyword evidence="1" id="KW-0963">Cytoplasm</keyword>
<accession>A0A497XJR0</accession>
<keyword evidence="3" id="KW-0830">Ubiquinone</keyword>
<keyword evidence="4" id="KW-1185">Reference proteome</keyword>
<comment type="subcellular location">
    <subcellularLocation>
        <location evidence="1">Cytoplasm</location>
    </subcellularLocation>
</comment>
<evidence type="ECO:0000259" key="2">
    <source>
        <dbReference type="Pfam" id="PF02036"/>
    </source>
</evidence>
<reference evidence="3 4" key="1">
    <citation type="submission" date="2018-10" db="EMBL/GenBank/DDBJ databases">
        <title>Genomic Encyclopedia of Type Strains, Phase IV (KMG-IV): sequencing the most valuable type-strain genomes for metagenomic binning, comparative biology and taxonomic classification.</title>
        <authorList>
            <person name="Goeker M."/>
        </authorList>
    </citation>
    <scope>NUCLEOTIDE SEQUENCE [LARGE SCALE GENOMIC DNA]</scope>
    <source>
        <strain evidence="3 4">DSM 26916</strain>
    </source>
</reference>
<comment type="function">
    <text evidence="1">Required for ubiquinone (coenzyme Q) biosynthesis. Binds hydrophobic ubiquinone biosynthetic intermediates via its SCP2 domain and is essential for the stability of the Ubi complex. May constitute a docking platform where Ubi enzymes assemble and access their SCP2-bound polyprenyl substrates.</text>
</comment>
<gene>
    <name evidence="1" type="primary">ubiJ</name>
    <name evidence="3" type="ORF">DFR35_0727</name>
</gene>
<dbReference type="EMBL" id="RCCI01000004">
    <property type="protein sequence ID" value="RLJ68173.1"/>
    <property type="molecule type" value="Genomic_DNA"/>
</dbReference>
<dbReference type="GO" id="GO:0006744">
    <property type="term" value="P:ubiquinone biosynthetic process"/>
    <property type="evidence" value="ECO:0007669"/>
    <property type="project" value="UniProtKB-UniRule"/>
</dbReference>
<evidence type="ECO:0000256" key="1">
    <source>
        <dbReference type="HAMAP-Rule" id="MF_02215"/>
    </source>
</evidence>